<name>A0A097ER25_9GAMM</name>
<comment type="pathway">
    <text evidence="5">Cofactor biosynthesis; NAD(+) biosynthesis; nicotinamide D-ribonucleotide from 5-phospho-alpha-D-ribose 1-diphosphate and nicotinamide: step 1/1.</text>
</comment>
<dbReference type="STRING" id="1547445.LO80_08430"/>
<feature type="binding site" evidence="9">
    <location>
        <position position="381"/>
    </location>
    <ligand>
        <name>beta-nicotinamide D-ribonucleotide</name>
        <dbReference type="ChEBI" id="CHEBI:14649"/>
    </ligand>
</feature>
<sequence length="472" mass="53479">MSYNNNLLLMTDSYKHSHPFQYPKDANYLHFYLESRGTANKDLGDYTRFFGLQYYIKKYLSQPITQQMIDETEKVLTEHGLVFYREGFEKIVKGYNGFLPIRIRAVKEGSLVPLHNALMTIESTDKELFWLPGILETLLLKVWYPTTVATISFNMKQVIKEYLLETSENLDKLDFMLHDFGYRGVSSEESARIGGAAHLTNFLGTDTLAALKMCREYYSEKIAGFSISASEHSTMTSWGVGSDCEKEAFENMIEQFGDRSVLYACVSDSWNFKKAIQTWISLKDKVKDKKANLVIRPDSGDAIDNIIYALKELDKGYGSTINSKGYKVLDKVALIQGDGVSVSLVKEILTAMKNHGFSADNIAFGMGGALLQGNHESSINRDSFKFAIKCSAIKRNDKLLGVKKEPITDLSKKSKQGRLDLIKDEKGNYKTIVLGDDYAIGEYHSDTQLETYYENGNIMFNQTLDDIRKISF</sequence>
<dbReference type="PANTHER" id="PTHR43816:SF1">
    <property type="entry name" value="NICOTINAMIDE PHOSPHORIBOSYLTRANSFERASE"/>
    <property type="match status" value="1"/>
</dbReference>
<dbReference type="HOGENOM" id="CLU_012550_2_0_6"/>
<dbReference type="PIRSF" id="PIRSF005943">
    <property type="entry name" value="NMPRT"/>
    <property type="match status" value="1"/>
</dbReference>
<dbReference type="NCBIfam" id="NF006629">
    <property type="entry name" value="PRK09198.1"/>
    <property type="match status" value="1"/>
</dbReference>
<accession>A0A097ER25</accession>
<keyword evidence="3 12" id="KW-0328">Glycosyltransferase</keyword>
<evidence type="ECO:0000313" key="12">
    <source>
        <dbReference type="EMBL" id="AIT09992.1"/>
    </source>
</evidence>
<feature type="binding site" evidence="9">
    <location>
        <position position="296"/>
    </location>
    <ligand>
        <name>diphosphate</name>
        <dbReference type="ChEBI" id="CHEBI:33019"/>
    </ligand>
</feature>
<dbReference type="OrthoDB" id="394882at2"/>
<evidence type="ECO:0000256" key="9">
    <source>
        <dbReference type="PIRSR" id="PIRSR005943-1"/>
    </source>
</evidence>
<dbReference type="InterPro" id="IPR041529">
    <property type="entry name" value="DUF5598"/>
</dbReference>
<dbReference type="GO" id="GO:0009435">
    <property type="term" value="P:NAD+ biosynthetic process"/>
    <property type="evidence" value="ECO:0007669"/>
    <property type="project" value="InterPro"/>
</dbReference>
<evidence type="ECO:0000256" key="3">
    <source>
        <dbReference type="ARBA" id="ARBA00022676"/>
    </source>
</evidence>
<evidence type="ECO:0000256" key="2">
    <source>
        <dbReference type="ARBA" id="ARBA00022642"/>
    </source>
</evidence>
<dbReference type="Gene3D" id="3.20.20.70">
    <property type="entry name" value="Aldolase class I"/>
    <property type="match status" value="1"/>
</dbReference>
<dbReference type="InterPro" id="IPR036068">
    <property type="entry name" value="Nicotinate_pribotase-like_C"/>
</dbReference>
<feature type="binding site" evidence="9">
    <location>
        <position position="206"/>
    </location>
    <ligand>
        <name>beta-nicotinamide D-ribonucleotide</name>
        <dbReference type="ChEBI" id="CHEBI:14649"/>
    </ligand>
</feature>
<evidence type="ECO:0000256" key="8">
    <source>
        <dbReference type="ARBA" id="ARBA00047835"/>
    </source>
</evidence>
<dbReference type="RefSeq" id="WP_040010367.1">
    <property type="nucleotide sequence ID" value="NZ_CP009574.1"/>
</dbReference>
<dbReference type="Pfam" id="PF18127">
    <property type="entry name" value="NAMPT_N"/>
    <property type="match status" value="1"/>
</dbReference>
<protein>
    <recommendedName>
        <fullName evidence="7">Nicotinamide phosphoribosyltransferase</fullName>
        <ecNumber evidence="6">2.4.2.12</ecNumber>
    </recommendedName>
</protein>
<feature type="binding site" evidence="9">
    <location>
        <position position="368"/>
    </location>
    <ligand>
        <name>beta-nicotinamide D-ribonucleotide</name>
        <dbReference type="ChEBI" id="CHEBI:14649"/>
    </ligand>
</feature>
<feature type="domain" description="Nicotinate/nicotinamide phosphoribosyltransferase" evidence="10">
    <location>
        <begin position="175"/>
        <end position="427"/>
    </location>
</feature>
<dbReference type="GO" id="GO:0047280">
    <property type="term" value="F:nicotinamide phosphoribosyltransferase activity"/>
    <property type="evidence" value="ECO:0007669"/>
    <property type="project" value="UniProtKB-EC"/>
</dbReference>
<keyword evidence="4" id="KW-0808">Transferase</keyword>
<feature type="binding site" evidence="9">
    <location>
        <begin position="337"/>
        <end position="338"/>
    </location>
    <ligand>
        <name>beta-nicotinamide D-ribonucleotide</name>
        <dbReference type="ChEBI" id="CHEBI:14649"/>
    </ligand>
</feature>
<comment type="catalytic activity">
    <reaction evidence="8">
        <text>beta-nicotinamide D-ribonucleotide + diphosphate = 5-phospho-alpha-D-ribose 1-diphosphate + nicotinamide + H(+)</text>
        <dbReference type="Rhea" id="RHEA:16149"/>
        <dbReference type="ChEBI" id="CHEBI:14649"/>
        <dbReference type="ChEBI" id="CHEBI:15378"/>
        <dbReference type="ChEBI" id="CHEBI:17154"/>
        <dbReference type="ChEBI" id="CHEBI:33019"/>
        <dbReference type="ChEBI" id="CHEBI:58017"/>
        <dbReference type="EC" id="2.4.2.12"/>
    </reaction>
    <physiologicalReaction direction="right-to-left" evidence="8">
        <dbReference type="Rhea" id="RHEA:16151"/>
    </physiologicalReaction>
</comment>
<dbReference type="Pfam" id="PF04095">
    <property type="entry name" value="NAPRTase"/>
    <property type="match status" value="1"/>
</dbReference>
<evidence type="ECO:0000256" key="4">
    <source>
        <dbReference type="ARBA" id="ARBA00022679"/>
    </source>
</evidence>
<evidence type="ECO:0000256" key="1">
    <source>
        <dbReference type="ARBA" id="ARBA00010897"/>
    </source>
</evidence>
<dbReference type="PANTHER" id="PTHR43816">
    <property type="entry name" value="NICOTINAMIDE PHOSPHORIBOSYLTRANSFERASE"/>
    <property type="match status" value="1"/>
</dbReference>
<dbReference type="Proteomes" id="UP000029672">
    <property type="component" value="Chromosome"/>
</dbReference>
<feature type="binding site" evidence="9">
    <location>
        <position position="183"/>
    </location>
    <ligand>
        <name>diphosphate</name>
        <dbReference type="ChEBI" id="CHEBI:33019"/>
    </ligand>
</feature>
<gene>
    <name evidence="12" type="ORF">LO80_08430</name>
</gene>
<keyword evidence="2" id="KW-0662">Pyridine nucleotide biosynthesis</keyword>
<feature type="domain" description="Nicotinamide phosphoribosyltransferase N-terminal" evidence="11">
    <location>
        <begin position="6"/>
        <end position="103"/>
    </location>
</feature>
<evidence type="ECO:0000256" key="5">
    <source>
        <dbReference type="ARBA" id="ARBA00035007"/>
    </source>
</evidence>
<evidence type="ECO:0000259" key="11">
    <source>
        <dbReference type="Pfam" id="PF18127"/>
    </source>
</evidence>
<evidence type="ECO:0000256" key="7">
    <source>
        <dbReference type="ARBA" id="ARBA00035036"/>
    </source>
</evidence>
<dbReference type="InterPro" id="IPR041525">
    <property type="entry name" value="N/Namide_PRibTrfase"/>
</dbReference>
<proteinExistence type="inferred from homology"/>
<dbReference type="EC" id="2.4.2.12" evidence="6"/>
<dbReference type="InterPro" id="IPR013785">
    <property type="entry name" value="Aldolase_TIM"/>
</dbReference>
<organism evidence="12 13">
    <name type="scientific">Candidatus Francisella endociliophora</name>
    <dbReference type="NCBI Taxonomy" id="653937"/>
    <lineage>
        <taxon>Bacteria</taxon>
        <taxon>Pseudomonadati</taxon>
        <taxon>Pseudomonadota</taxon>
        <taxon>Gammaproteobacteria</taxon>
        <taxon>Thiotrichales</taxon>
        <taxon>Francisellaceae</taxon>
        <taxon>Francisella</taxon>
    </lineage>
</organism>
<reference evidence="12 13" key="1">
    <citation type="submission" date="2014-10" db="EMBL/GenBank/DDBJ databases">
        <title>Whole genome sequence of Francisella endociliophora strain FSC1006, isolated from a laboratory culture of the marine ciliate Euplotes raikovi.</title>
        <authorList>
            <person name="Granberg M."/>
            <person name="Backman S."/>
            <person name="Lundmark E."/>
            <person name="Nilsson E."/>
            <person name="Karlsson E."/>
            <person name="Thelaus J."/>
            <person name="Ohrman C."/>
            <person name="Larkeryd A."/>
            <person name="Stenberg P."/>
        </authorList>
    </citation>
    <scope>NUCLEOTIDE SEQUENCE [LARGE SCALE GENOMIC DNA]</scope>
    <source>
        <strain evidence="12 13">FSC1006</strain>
    </source>
</reference>
<evidence type="ECO:0000259" key="10">
    <source>
        <dbReference type="Pfam" id="PF04095"/>
    </source>
</evidence>
<evidence type="ECO:0000256" key="6">
    <source>
        <dbReference type="ARBA" id="ARBA00035024"/>
    </source>
</evidence>
<dbReference type="eggNOG" id="COG1488">
    <property type="taxonomic scope" value="Bacteria"/>
</dbReference>
<dbReference type="KEGG" id="frf:LO80_08430"/>
<comment type="similarity">
    <text evidence="1">Belongs to the NAPRTase family.</text>
</comment>
<evidence type="ECO:0000313" key="13">
    <source>
        <dbReference type="Proteomes" id="UP000029672"/>
    </source>
</evidence>
<feature type="binding site" evidence="9">
    <location>
        <begin position="296"/>
        <end position="298"/>
    </location>
    <ligand>
        <name>beta-nicotinamide D-ribonucleotide</name>
        <dbReference type="ChEBI" id="CHEBI:14649"/>
    </ligand>
</feature>
<dbReference type="AlphaFoldDB" id="A0A097ER25"/>
<dbReference type="SUPFAM" id="SSF51690">
    <property type="entry name" value="Nicotinate/Quinolinate PRTase C-terminal domain-like"/>
    <property type="match status" value="1"/>
</dbReference>
<feature type="binding site" evidence="9">
    <location>
        <position position="232"/>
    </location>
    <ligand>
        <name>diphosphate</name>
        <dbReference type="ChEBI" id="CHEBI:33019"/>
    </ligand>
</feature>
<dbReference type="InterPro" id="IPR016471">
    <property type="entry name" value="Nicotinamide_PRibTrfase"/>
</dbReference>
<keyword evidence="13" id="KW-1185">Reference proteome</keyword>
<dbReference type="EMBL" id="CP009574">
    <property type="protein sequence ID" value="AIT09992.1"/>
    <property type="molecule type" value="Genomic_DNA"/>
</dbReference>